<name>A0A6S6UJF4_9BACT</name>
<evidence type="ECO:0000256" key="6">
    <source>
        <dbReference type="ARBA" id="ARBA00023146"/>
    </source>
</evidence>
<reference evidence="9" key="1">
    <citation type="submission" date="2020-01" db="EMBL/GenBank/DDBJ databases">
        <authorList>
            <person name="Meier V. D."/>
            <person name="Meier V D."/>
        </authorList>
    </citation>
    <scope>NUCLEOTIDE SEQUENCE</scope>
    <source>
        <strain evidence="9">HLG_WM_MAG_01</strain>
    </source>
</reference>
<evidence type="ECO:0000259" key="8">
    <source>
        <dbReference type="Pfam" id="PF00749"/>
    </source>
</evidence>
<dbReference type="GO" id="GO:0005524">
    <property type="term" value="F:ATP binding"/>
    <property type="evidence" value="ECO:0007669"/>
    <property type="project" value="UniProtKB-KW"/>
</dbReference>
<proteinExistence type="inferred from homology"/>
<evidence type="ECO:0000256" key="2">
    <source>
        <dbReference type="ARBA" id="ARBA00022598"/>
    </source>
</evidence>
<dbReference type="Gene3D" id="3.40.50.620">
    <property type="entry name" value="HUPs"/>
    <property type="match status" value="1"/>
</dbReference>
<dbReference type="Pfam" id="PF00749">
    <property type="entry name" value="tRNA-synt_1c"/>
    <property type="match status" value="1"/>
</dbReference>
<comment type="similarity">
    <text evidence="1">Belongs to the class-I aminoacyl-tRNA synthetase family. Glutamate--tRNA ligase type 1 subfamily.</text>
</comment>
<accession>A0A6S6UJF4</accession>
<protein>
    <submittedName>
        <fullName evidence="9">Glutamyl-tRNA(Gln) synthetase (EC)</fullName>
        <ecNumber evidence="9">6.1.1.24</ecNumber>
    </submittedName>
</protein>
<sequence>MLRFATSPTGDMHIANLRVAILNYLVSQQKNDQFLVRIEDIDNKHNLEGKDTEIMMILEKFALIHNAVFHQSEHLNLYQTLALRLLKEEKAFICTCTDEILEANECTANCENLEAKDYTALKASADKFVIRLKKPQNNVSNIDAFIIVKTNGMPSYDFACATDDMMSNINFIIQEEKYLLNTPKQKYIKKLLGYEDFIEYVSIPSILKSEAFSVKWLFEEGFMPDAILNYLILLDNPQAPKEIFTLPEAIKWFDLNNISTTSLTFDISKLRYINREHLRLMDDKKLSTLFGFADADIGKLAK</sequence>
<dbReference type="AlphaFoldDB" id="A0A6S6UJF4"/>
<evidence type="ECO:0000256" key="4">
    <source>
        <dbReference type="ARBA" id="ARBA00022840"/>
    </source>
</evidence>
<keyword evidence="2 7" id="KW-0436">Ligase</keyword>
<dbReference type="EC" id="6.1.1.24" evidence="9"/>
<dbReference type="GO" id="GO:0004818">
    <property type="term" value="F:glutamate-tRNA ligase activity"/>
    <property type="evidence" value="ECO:0007669"/>
    <property type="project" value="TreeGrafter"/>
</dbReference>
<evidence type="ECO:0000313" key="9">
    <source>
        <dbReference type="EMBL" id="CAA6827553.1"/>
    </source>
</evidence>
<dbReference type="InterPro" id="IPR049940">
    <property type="entry name" value="GluQ/Sye"/>
</dbReference>
<dbReference type="Gene3D" id="3.90.800.10">
    <property type="entry name" value="Glutamyl-tRNA Synthetase, Domain 3"/>
    <property type="match status" value="1"/>
</dbReference>
<evidence type="ECO:0000256" key="7">
    <source>
        <dbReference type="RuleBase" id="RU363037"/>
    </source>
</evidence>
<keyword evidence="6 7" id="KW-0030">Aminoacyl-tRNA synthetase</keyword>
<evidence type="ECO:0000256" key="1">
    <source>
        <dbReference type="ARBA" id="ARBA00007894"/>
    </source>
</evidence>
<dbReference type="InterPro" id="IPR014729">
    <property type="entry name" value="Rossmann-like_a/b/a_fold"/>
</dbReference>
<keyword evidence="4 7" id="KW-0067">ATP-binding</keyword>
<feature type="domain" description="Glutamyl/glutaminyl-tRNA synthetase class Ib catalytic" evidence="8">
    <location>
        <begin position="3"/>
        <end position="271"/>
    </location>
</feature>
<evidence type="ECO:0000256" key="5">
    <source>
        <dbReference type="ARBA" id="ARBA00022917"/>
    </source>
</evidence>
<keyword evidence="5 7" id="KW-0648">Protein biosynthesis</keyword>
<evidence type="ECO:0000256" key="3">
    <source>
        <dbReference type="ARBA" id="ARBA00022741"/>
    </source>
</evidence>
<dbReference type="GO" id="GO:0050561">
    <property type="term" value="F:glutamate-tRNA(Gln) ligase activity"/>
    <property type="evidence" value="ECO:0007669"/>
    <property type="project" value="UniProtKB-EC"/>
</dbReference>
<dbReference type="InterPro" id="IPR020061">
    <property type="entry name" value="Glu_tRNA_lig_a-bdl"/>
</dbReference>
<dbReference type="PANTHER" id="PTHR43311">
    <property type="entry name" value="GLUTAMATE--TRNA LIGASE"/>
    <property type="match status" value="1"/>
</dbReference>
<dbReference type="GO" id="GO:0006424">
    <property type="term" value="P:glutamyl-tRNA aminoacylation"/>
    <property type="evidence" value="ECO:0007669"/>
    <property type="project" value="TreeGrafter"/>
</dbReference>
<dbReference type="GO" id="GO:0005829">
    <property type="term" value="C:cytosol"/>
    <property type="evidence" value="ECO:0007669"/>
    <property type="project" value="TreeGrafter"/>
</dbReference>
<dbReference type="PANTHER" id="PTHR43311:SF2">
    <property type="entry name" value="GLUTAMATE--TRNA LIGASE, MITOCHONDRIAL-RELATED"/>
    <property type="match status" value="1"/>
</dbReference>
<keyword evidence="3 7" id="KW-0547">Nucleotide-binding</keyword>
<gene>
    <name evidence="9" type="ORF">HELGO_WM62383</name>
</gene>
<dbReference type="InterPro" id="IPR020058">
    <property type="entry name" value="Glu/Gln-tRNA-synth_Ib_cat-dom"/>
</dbReference>
<organism evidence="9">
    <name type="scientific">uncultured Sulfurovum sp</name>
    <dbReference type="NCBI Taxonomy" id="269237"/>
    <lineage>
        <taxon>Bacteria</taxon>
        <taxon>Pseudomonadati</taxon>
        <taxon>Campylobacterota</taxon>
        <taxon>Epsilonproteobacteria</taxon>
        <taxon>Campylobacterales</taxon>
        <taxon>Sulfurovaceae</taxon>
        <taxon>Sulfurovum</taxon>
        <taxon>environmental samples</taxon>
    </lineage>
</organism>
<dbReference type="SUPFAM" id="SSF52374">
    <property type="entry name" value="Nucleotidylyl transferase"/>
    <property type="match status" value="1"/>
</dbReference>
<dbReference type="GO" id="GO:0000049">
    <property type="term" value="F:tRNA binding"/>
    <property type="evidence" value="ECO:0007669"/>
    <property type="project" value="InterPro"/>
</dbReference>
<dbReference type="EMBL" id="CACVAS010000151">
    <property type="protein sequence ID" value="CAA6827553.1"/>
    <property type="molecule type" value="Genomic_DNA"/>
</dbReference>
<dbReference type="PRINTS" id="PR00987">
    <property type="entry name" value="TRNASYNTHGLU"/>
</dbReference>
<feature type="non-terminal residue" evidence="9">
    <location>
        <position position="302"/>
    </location>
</feature>
<dbReference type="InterPro" id="IPR008925">
    <property type="entry name" value="aa_tRNA-synth_I_cd-bd_sf"/>
</dbReference>
<dbReference type="SUPFAM" id="SSF48163">
    <property type="entry name" value="An anticodon-binding domain of class I aminoacyl-tRNA synthetases"/>
    <property type="match status" value="1"/>
</dbReference>
<dbReference type="InterPro" id="IPR000924">
    <property type="entry name" value="Glu/Gln-tRNA-synth"/>
</dbReference>
<dbReference type="Gene3D" id="1.10.1160.10">
    <property type="entry name" value="Glutamyl-trna Synthetase, Domain 2"/>
    <property type="match status" value="1"/>
</dbReference>